<dbReference type="Gene3D" id="1.20.1730.10">
    <property type="entry name" value="Sodium/glucose cotransporter"/>
    <property type="match status" value="1"/>
</dbReference>
<name>A0ABU1ZVY9_9CORY</name>
<comment type="similarity">
    <text evidence="2 13">Belongs to the sodium:solute symporter (SSF) (TC 2.A.21) family.</text>
</comment>
<gene>
    <name evidence="16" type="ORF">J2S39_000746</name>
</gene>
<feature type="transmembrane region" description="Helical" evidence="14">
    <location>
        <begin position="126"/>
        <end position="143"/>
    </location>
</feature>
<evidence type="ECO:0000256" key="7">
    <source>
        <dbReference type="ARBA" id="ARBA00022989"/>
    </source>
</evidence>
<evidence type="ECO:0000256" key="2">
    <source>
        <dbReference type="ARBA" id="ARBA00006434"/>
    </source>
</evidence>
<keyword evidence="7 14" id="KW-1133">Transmembrane helix</keyword>
<keyword evidence="3 14" id="KW-0813">Transport</keyword>
<organism evidence="16 17">
    <name type="scientific">Corynebacterium guangdongense</name>
    <dbReference type="NCBI Taxonomy" id="1783348"/>
    <lineage>
        <taxon>Bacteria</taxon>
        <taxon>Bacillati</taxon>
        <taxon>Actinomycetota</taxon>
        <taxon>Actinomycetes</taxon>
        <taxon>Mycobacteriales</taxon>
        <taxon>Corynebacteriaceae</taxon>
        <taxon>Corynebacterium</taxon>
    </lineage>
</organism>
<evidence type="ECO:0000256" key="8">
    <source>
        <dbReference type="ARBA" id="ARBA00023053"/>
    </source>
</evidence>
<evidence type="ECO:0000256" key="6">
    <source>
        <dbReference type="ARBA" id="ARBA00022847"/>
    </source>
</evidence>
<feature type="transmembrane region" description="Helical" evidence="14">
    <location>
        <begin position="406"/>
        <end position="430"/>
    </location>
</feature>
<dbReference type="Proteomes" id="UP001180840">
    <property type="component" value="Unassembled WGS sequence"/>
</dbReference>
<evidence type="ECO:0000256" key="1">
    <source>
        <dbReference type="ARBA" id="ARBA00004651"/>
    </source>
</evidence>
<evidence type="ECO:0000256" key="5">
    <source>
        <dbReference type="ARBA" id="ARBA00022692"/>
    </source>
</evidence>
<evidence type="ECO:0000256" key="13">
    <source>
        <dbReference type="RuleBase" id="RU362091"/>
    </source>
</evidence>
<evidence type="ECO:0000256" key="10">
    <source>
        <dbReference type="ARBA" id="ARBA00023136"/>
    </source>
</evidence>
<dbReference type="NCBIfam" id="TIGR02121">
    <property type="entry name" value="Na_Pro_sym"/>
    <property type="match status" value="1"/>
</dbReference>
<keyword evidence="5 14" id="KW-0812">Transmembrane</keyword>
<evidence type="ECO:0000256" key="11">
    <source>
        <dbReference type="ARBA" id="ARBA00023201"/>
    </source>
</evidence>
<evidence type="ECO:0000256" key="12">
    <source>
        <dbReference type="ARBA" id="ARBA00033708"/>
    </source>
</evidence>
<dbReference type="InterPro" id="IPR001734">
    <property type="entry name" value="Na/solute_symporter"/>
</dbReference>
<keyword evidence="4 14" id="KW-1003">Cell membrane</keyword>
<feature type="transmembrane region" description="Helical" evidence="14">
    <location>
        <begin position="68"/>
        <end position="90"/>
    </location>
</feature>
<evidence type="ECO:0000313" key="16">
    <source>
        <dbReference type="EMBL" id="MDR7329070.1"/>
    </source>
</evidence>
<keyword evidence="10 14" id="KW-0472">Membrane</keyword>
<feature type="transmembrane region" description="Helical" evidence="14">
    <location>
        <begin position="334"/>
        <end position="358"/>
    </location>
</feature>
<keyword evidence="6 14" id="KW-0769">Symport</keyword>
<keyword evidence="17" id="KW-1185">Reference proteome</keyword>
<comment type="caution">
    <text evidence="16">The sequence shown here is derived from an EMBL/GenBank/DDBJ whole genome shotgun (WGS) entry which is preliminary data.</text>
</comment>
<evidence type="ECO:0000313" key="17">
    <source>
        <dbReference type="Proteomes" id="UP001180840"/>
    </source>
</evidence>
<accession>A0ABU1ZVY9</accession>
<keyword evidence="9 14" id="KW-0406">Ion transport</keyword>
<dbReference type="InterPro" id="IPR011851">
    <property type="entry name" value="Na/Pro_symporter"/>
</dbReference>
<dbReference type="InterPro" id="IPR050277">
    <property type="entry name" value="Sodium:Solute_Symporter"/>
</dbReference>
<comment type="function">
    <text evidence="14">Catalyzes the sodium-dependent uptake of extracellular L-proline.</text>
</comment>
<evidence type="ECO:0000256" key="4">
    <source>
        <dbReference type="ARBA" id="ARBA00022475"/>
    </source>
</evidence>
<feature type="transmembrane region" description="Helical" evidence="14">
    <location>
        <begin position="285"/>
        <end position="306"/>
    </location>
</feature>
<dbReference type="PANTHER" id="PTHR48086">
    <property type="entry name" value="SODIUM/PROLINE SYMPORTER-RELATED"/>
    <property type="match status" value="1"/>
</dbReference>
<keyword evidence="11 14" id="KW-0739">Sodium transport</keyword>
<dbReference type="Pfam" id="PF00474">
    <property type="entry name" value="SSF"/>
    <property type="match status" value="1"/>
</dbReference>
<proteinExistence type="inferred from homology"/>
<dbReference type="NCBIfam" id="TIGR00813">
    <property type="entry name" value="sss"/>
    <property type="match status" value="1"/>
</dbReference>
<feature type="transmembrane region" description="Helical" evidence="14">
    <location>
        <begin position="462"/>
        <end position="482"/>
    </location>
</feature>
<feature type="transmembrane region" description="Helical" evidence="14">
    <location>
        <begin position="437"/>
        <end position="456"/>
    </location>
</feature>
<dbReference type="PROSITE" id="PS50283">
    <property type="entry name" value="NA_SOLUT_SYMP_3"/>
    <property type="match status" value="1"/>
</dbReference>
<evidence type="ECO:0000256" key="15">
    <source>
        <dbReference type="SAM" id="MobiDB-lite"/>
    </source>
</evidence>
<protein>
    <recommendedName>
        <fullName evidence="14">Sodium/proline symporter</fullName>
    </recommendedName>
    <alternativeName>
        <fullName evidence="14">Proline permease</fullName>
    </alternativeName>
</protein>
<reference evidence="16" key="1">
    <citation type="submission" date="2023-07" db="EMBL/GenBank/DDBJ databases">
        <title>Sequencing the genomes of 1000 actinobacteria strains.</title>
        <authorList>
            <person name="Klenk H.-P."/>
        </authorList>
    </citation>
    <scope>NUCLEOTIDE SEQUENCE</scope>
    <source>
        <strain evidence="16">DSM 107476</strain>
    </source>
</reference>
<evidence type="ECO:0000256" key="3">
    <source>
        <dbReference type="ARBA" id="ARBA00022448"/>
    </source>
</evidence>
<feature type="transmembrane region" description="Helical" evidence="14">
    <location>
        <begin position="7"/>
        <end position="28"/>
    </location>
</feature>
<comment type="subcellular location">
    <subcellularLocation>
        <location evidence="1 14">Cell membrane</location>
        <topology evidence="1 14">Multi-pass membrane protein</topology>
    </subcellularLocation>
</comment>
<dbReference type="InterPro" id="IPR038377">
    <property type="entry name" value="Na/Glc_symporter_sf"/>
</dbReference>
<sequence>MQLTESTWFVIAIIIYLFAMLAIGFWAYRKNDDYSDYMLGGRDLPPFVAAMSAGASDMSGWLLMGLPGALFVSGFSELWIAVGLSIGAWANWKWVAPRLRAYTEIARNSITMPSFFENRLRDRSRLLRIISSIIIIFFFTFYISSGMVSGGRYFESTFDGDYLTGLLIVAGITVAYTFIGGFLAVSYTDTVQAMMMLAALIIVPVMALVALDNPTDIFGWQTENAYGPWPEGNPEYFNMFTGVSAAVIIGNLAWGLGYLGQPHILVRFMALRSPRQAVQGRRWNISWMVLTLLGGLIVAMVSTVYFGQKQSSVTDQTNYETVFLDLTRILFHPLIAGLVLTAVLAAIMSTMSSQLLVVSSSLIEDLTKIIFRREIPDKVLVNLSRTAVVAVAIIAAMLAIVPKDSILGLVGFAWAGFGSAFGPLVVAMLYWRRLTSAGAIAGMITGAVVSVGWSVLGLSSLMYELVPGFLAGAVALAVVSLLTREPSEEITAEFDAAVYLAETGEFSGAAAEEAREAAGLETVSEPGPAEGGSSRA</sequence>
<comment type="catalytic activity">
    <reaction evidence="12">
        <text>L-proline(in) + Na(+)(in) = L-proline(out) + Na(+)(out)</text>
        <dbReference type="Rhea" id="RHEA:28967"/>
        <dbReference type="ChEBI" id="CHEBI:29101"/>
        <dbReference type="ChEBI" id="CHEBI:60039"/>
    </reaction>
</comment>
<feature type="transmembrane region" description="Helical" evidence="14">
    <location>
        <begin position="193"/>
        <end position="211"/>
    </location>
</feature>
<evidence type="ECO:0000256" key="9">
    <source>
        <dbReference type="ARBA" id="ARBA00023065"/>
    </source>
</evidence>
<evidence type="ECO:0000256" key="14">
    <source>
        <dbReference type="RuleBase" id="RU366012"/>
    </source>
</evidence>
<dbReference type="PANTHER" id="PTHR48086:SF3">
    <property type="entry name" value="SODIUM_PROLINE SYMPORTER"/>
    <property type="match status" value="1"/>
</dbReference>
<dbReference type="CDD" id="cd11475">
    <property type="entry name" value="SLC5sbd_PutP"/>
    <property type="match status" value="1"/>
</dbReference>
<keyword evidence="14" id="KW-0029">Amino-acid transport</keyword>
<feature type="region of interest" description="Disordered" evidence="15">
    <location>
        <begin position="510"/>
        <end position="536"/>
    </location>
</feature>
<feature type="transmembrane region" description="Helical" evidence="14">
    <location>
        <begin position="236"/>
        <end position="259"/>
    </location>
</feature>
<dbReference type="EMBL" id="JAVDXZ010000001">
    <property type="protein sequence ID" value="MDR7329070.1"/>
    <property type="molecule type" value="Genomic_DNA"/>
</dbReference>
<feature type="transmembrane region" description="Helical" evidence="14">
    <location>
        <begin position="163"/>
        <end position="186"/>
    </location>
</feature>
<feature type="transmembrane region" description="Helical" evidence="14">
    <location>
        <begin position="379"/>
        <end position="400"/>
    </location>
</feature>
<keyword evidence="8 14" id="KW-0915">Sodium</keyword>